<sequence>TTDHGRGTQPKEAWKDHGARIGGSDEIWFAVIGPDTTPVGEVKSSGQYYQTQFAKTVAAFLGVAYSNQQQSGEVLSEVINK</sequence>
<feature type="non-terminal residue" evidence="1">
    <location>
        <position position="1"/>
    </location>
</feature>
<name>A0A382ESW9_9ZZZZ</name>
<gene>
    <name evidence="1" type="ORF">METZ01_LOCUS206349</name>
</gene>
<dbReference type="AlphaFoldDB" id="A0A382ESW9"/>
<reference evidence="1" key="1">
    <citation type="submission" date="2018-05" db="EMBL/GenBank/DDBJ databases">
        <authorList>
            <person name="Lanie J.A."/>
            <person name="Ng W.-L."/>
            <person name="Kazmierczak K.M."/>
            <person name="Andrzejewski T.M."/>
            <person name="Davidsen T.M."/>
            <person name="Wayne K.J."/>
            <person name="Tettelin H."/>
            <person name="Glass J.I."/>
            <person name="Rusch D."/>
            <person name="Podicherti R."/>
            <person name="Tsui H.-C.T."/>
            <person name="Winkler M.E."/>
        </authorList>
    </citation>
    <scope>NUCLEOTIDE SEQUENCE</scope>
</reference>
<proteinExistence type="predicted"/>
<dbReference type="EMBL" id="UINC01046018">
    <property type="protein sequence ID" value="SVB53495.1"/>
    <property type="molecule type" value="Genomic_DNA"/>
</dbReference>
<organism evidence="1">
    <name type="scientific">marine metagenome</name>
    <dbReference type="NCBI Taxonomy" id="408172"/>
    <lineage>
        <taxon>unclassified sequences</taxon>
        <taxon>metagenomes</taxon>
        <taxon>ecological metagenomes</taxon>
    </lineage>
</organism>
<protein>
    <submittedName>
        <fullName evidence="1">Uncharacterized protein</fullName>
    </submittedName>
</protein>
<evidence type="ECO:0000313" key="1">
    <source>
        <dbReference type="EMBL" id="SVB53495.1"/>
    </source>
</evidence>
<accession>A0A382ESW9</accession>